<dbReference type="AlphaFoldDB" id="A0A7W5B0F6"/>
<keyword evidence="6 7" id="KW-0472">Membrane</keyword>
<evidence type="ECO:0000256" key="3">
    <source>
        <dbReference type="ARBA" id="ARBA00022553"/>
    </source>
</evidence>
<protein>
    <submittedName>
        <fullName evidence="9">Two-component system sensor histidine kinase YesM</fullName>
        <ecNumber evidence="9">2.7.13.3</ecNumber>
    </submittedName>
</protein>
<dbReference type="Pfam" id="PF06580">
    <property type="entry name" value="His_kinase"/>
    <property type="match status" value="1"/>
</dbReference>
<evidence type="ECO:0000313" key="9">
    <source>
        <dbReference type="EMBL" id="MBB3112143.1"/>
    </source>
</evidence>
<evidence type="ECO:0000256" key="4">
    <source>
        <dbReference type="ARBA" id="ARBA00022679"/>
    </source>
</evidence>
<keyword evidence="7" id="KW-0812">Transmembrane</keyword>
<dbReference type="GO" id="GO:0005886">
    <property type="term" value="C:plasma membrane"/>
    <property type="evidence" value="ECO:0007669"/>
    <property type="project" value="UniProtKB-SubCell"/>
</dbReference>
<reference evidence="9 10" key="1">
    <citation type="submission" date="2020-08" db="EMBL/GenBank/DDBJ databases">
        <title>Genomic Encyclopedia of Type Strains, Phase III (KMG-III): the genomes of soil and plant-associated and newly described type strains.</title>
        <authorList>
            <person name="Whitman W."/>
        </authorList>
    </citation>
    <scope>NUCLEOTIDE SEQUENCE [LARGE SCALE GENOMIC DNA]</scope>
    <source>
        <strain evidence="9 10">CECT 5862</strain>
    </source>
</reference>
<dbReference type="SUPFAM" id="SSF55874">
    <property type="entry name" value="ATPase domain of HSP90 chaperone/DNA topoisomerase II/histidine kinase"/>
    <property type="match status" value="1"/>
</dbReference>
<dbReference type="InterPro" id="IPR003660">
    <property type="entry name" value="HAMP_dom"/>
</dbReference>
<comment type="subcellular location">
    <subcellularLocation>
        <location evidence="1">Cell membrane</location>
        <topology evidence="1">Multi-pass membrane protein</topology>
    </subcellularLocation>
</comment>
<dbReference type="Proteomes" id="UP000570361">
    <property type="component" value="Unassembled WGS sequence"/>
</dbReference>
<dbReference type="RefSeq" id="WP_183602110.1">
    <property type="nucleotide sequence ID" value="NZ_JACHXK010000010.1"/>
</dbReference>
<keyword evidence="5 9" id="KW-0418">Kinase</keyword>
<dbReference type="PANTHER" id="PTHR34220:SF7">
    <property type="entry name" value="SENSOR HISTIDINE KINASE YPDA"/>
    <property type="match status" value="1"/>
</dbReference>
<evidence type="ECO:0000256" key="6">
    <source>
        <dbReference type="ARBA" id="ARBA00023136"/>
    </source>
</evidence>
<comment type="caution">
    <text evidence="9">The sequence shown here is derived from an EMBL/GenBank/DDBJ whole genome shotgun (WGS) entry which is preliminary data.</text>
</comment>
<dbReference type="Gene3D" id="3.30.565.10">
    <property type="entry name" value="Histidine kinase-like ATPase, C-terminal domain"/>
    <property type="match status" value="1"/>
</dbReference>
<dbReference type="CDD" id="cd06225">
    <property type="entry name" value="HAMP"/>
    <property type="match status" value="1"/>
</dbReference>
<proteinExistence type="predicted"/>
<sequence length="587" mass="67705">MRKWLYSSTFRKRIWLSISMFTAAALIVSGIISSTIASNILEKKSYSLNQGMVDKSAQALEEKLRKIRLAVLTFVSSDQFNQLIARASSGEQLSYYDHFTLNKSLQTPIFQMQLIEPGITSFLIHTPIGEFYSNSSGRNEATLFEKSNLFHYLDHKLPTWVESHEDDLFVGSKKVLSLLFEPYIQNTSSNMKMVVNVSETALRDYLMMNNDEAVMMLFTENSKLAFETDPITRELSKNEGFTSQLMGKKGHFDYTFKGEKYLVNYSTVSYPDNWLVVHLMRRDALLRDVRLIQWMTVSTIVLFVLLTLLISGRLTSRLLKPLNNLQSVMKKVEQDDLKVRFVSEYKDEFTHVGLRLNSMLDRIGLLIQERTEAEKAERMAELKALQAQINPHFLYNTLNTILWKSFSNEHNEVRQMIVSLSKLFRLGLNNGDELTNVDKEIEHVSEYLLIQKMCYTDLFEFEIECDDEVKDFQTLKLLLQPLVENSILHGFKDLHEKGLIRISVIQEHGVLTMRVEDNGQGFDAVRKMDQFNMSESSSTNGFALHNIYKRVQLYYGHKAGFTMSSVPYDKTIIQISIPVRAEGEGFE</sequence>
<dbReference type="EMBL" id="JACHXK010000010">
    <property type="protein sequence ID" value="MBB3112143.1"/>
    <property type="molecule type" value="Genomic_DNA"/>
</dbReference>
<name>A0A7W5B0F6_9BACL</name>
<dbReference type="Gene3D" id="6.10.340.10">
    <property type="match status" value="1"/>
</dbReference>
<accession>A0A7W5B0F6</accession>
<keyword evidence="10" id="KW-1185">Reference proteome</keyword>
<evidence type="ECO:0000313" key="10">
    <source>
        <dbReference type="Proteomes" id="UP000570361"/>
    </source>
</evidence>
<feature type="domain" description="HAMP" evidence="8">
    <location>
        <begin position="316"/>
        <end position="368"/>
    </location>
</feature>
<feature type="transmembrane region" description="Helical" evidence="7">
    <location>
        <begin position="291"/>
        <end position="310"/>
    </location>
</feature>
<evidence type="ECO:0000256" key="7">
    <source>
        <dbReference type="SAM" id="Phobius"/>
    </source>
</evidence>
<dbReference type="InterPro" id="IPR050640">
    <property type="entry name" value="Bact_2-comp_sensor_kinase"/>
</dbReference>
<dbReference type="InterPro" id="IPR003594">
    <property type="entry name" value="HATPase_dom"/>
</dbReference>
<dbReference type="SUPFAM" id="SSF158472">
    <property type="entry name" value="HAMP domain-like"/>
    <property type="match status" value="1"/>
</dbReference>
<keyword evidence="4 9" id="KW-0808">Transferase</keyword>
<dbReference type="SMART" id="SM00304">
    <property type="entry name" value="HAMP"/>
    <property type="match status" value="1"/>
</dbReference>
<keyword evidence="7" id="KW-1133">Transmembrane helix</keyword>
<evidence type="ECO:0000256" key="5">
    <source>
        <dbReference type="ARBA" id="ARBA00022777"/>
    </source>
</evidence>
<gene>
    <name evidence="9" type="ORF">FHS18_004221</name>
</gene>
<dbReference type="Pfam" id="PF02518">
    <property type="entry name" value="HATPase_c"/>
    <property type="match status" value="1"/>
</dbReference>
<evidence type="ECO:0000256" key="1">
    <source>
        <dbReference type="ARBA" id="ARBA00004651"/>
    </source>
</evidence>
<dbReference type="PROSITE" id="PS50885">
    <property type="entry name" value="HAMP"/>
    <property type="match status" value="1"/>
</dbReference>
<dbReference type="GO" id="GO:0000155">
    <property type="term" value="F:phosphorelay sensor kinase activity"/>
    <property type="evidence" value="ECO:0007669"/>
    <property type="project" value="InterPro"/>
</dbReference>
<keyword evidence="3" id="KW-0597">Phosphoprotein</keyword>
<dbReference type="InterPro" id="IPR036890">
    <property type="entry name" value="HATPase_C_sf"/>
</dbReference>
<dbReference type="InterPro" id="IPR010559">
    <property type="entry name" value="Sig_transdc_His_kin_internal"/>
</dbReference>
<dbReference type="EC" id="2.7.13.3" evidence="9"/>
<evidence type="ECO:0000259" key="8">
    <source>
        <dbReference type="PROSITE" id="PS50885"/>
    </source>
</evidence>
<keyword evidence="2" id="KW-1003">Cell membrane</keyword>
<organism evidence="9 10">
    <name type="scientific">Paenibacillus phyllosphaerae</name>
    <dbReference type="NCBI Taxonomy" id="274593"/>
    <lineage>
        <taxon>Bacteria</taxon>
        <taxon>Bacillati</taxon>
        <taxon>Bacillota</taxon>
        <taxon>Bacilli</taxon>
        <taxon>Bacillales</taxon>
        <taxon>Paenibacillaceae</taxon>
        <taxon>Paenibacillus</taxon>
    </lineage>
</organism>
<evidence type="ECO:0000256" key="2">
    <source>
        <dbReference type="ARBA" id="ARBA00022475"/>
    </source>
</evidence>
<dbReference type="PANTHER" id="PTHR34220">
    <property type="entry name" value="SENSOR HISTIDINE KINASE YPDA"/>
    <property type="match status" value="1"/>
</dbReference>
<dbReference type="Pfam" id="PF00672">
    <property type="entry name" value="HAMP"/>
    <property type="match status" value="1"/>
</dbReference>